<dbReference type="InterPro" id="IPR013783">
    <property type="entry name" value="Ig-like_fold"/>
</dbReference>
<dbReference type="SUPFAM" id="SSF49265">
    <property type="entry name" value="Fibronectin type III"/>
    <property type="match status" value="1"/>
</dbReference>
<dbReference type="SMART" id="SM00409">
    <property type="entry name" value="IG"/>
    <property type="match status" value="2"/>
</dbReference>
<name>A0A4U1FBD5_MONMO</name>
<keyword evidence="1" id="KW-0597">Phosphoprotein</keyword>
<feature type="domain" description="Ig-like" evidence="6">
    <location>
        <begin position="292"/>
        <end position="376"/>
    </location>
</feature>
<dbReference type="InterPro" id="IPR013098">
    <property type="entry name" value="Ig_I-set"/>
</dbReference>
<feature type="region of interest" description="Disordered" evidence="5">
    <location>
        <begin position="1"/>
        <end position="37"/>
    </location>
</feature>
<evidence type="ECO:0000256" key="5">
    <source>
        <dbReference type="SAM" id="MobiDB-lite"/>
    </source>
</evidence>
<dbReference type="InterPro" id="IPR007110">
    <property type="entry name" value="Ig-like_dom"/>
</dbReference>
<reference evidence="8" key="1">
    <citation type="journal article" date="2019" name="IScience">
        <title>Narwhal Genome Reveals Long-Term Low Genetic Diversity despite Current Large Abundance Size.</title>
        <authorList>
            <person name="Westbury M.V."/>
            <person name="Petersen B."/>
            <person name="Garde E."/>
            <person name="Heide-Jorgensen M.P."/>
            <person name="Lorenzen E.D."/>
        </authorList>
    </citation>
    <scope>NUCLEOTIDE SEQUENCE [LARGE SCALE GENOMIC DNA]</scope>
</reference>
<gene>
    <name evidence="7" type="ORF">EI555_009899</name>
</gene>
<evidence type="ECO:0000259" key="6">
    <source>
        <dbReference type="PROSITE" id="PS50835"/>
    </source>
</evidence>
<proteinExistence type="inferred from homology"/>
<organism evidence="7 8">
    <name type="scientific">Monodon monoceros</name>
    <name type="common">Narwhal</name>
    <name type="synonym">Ceratodon monodon</name>
    <dbReference type="NCBI Taxonomy" id="40151"/>
    <lineage>
        <taxon>Eukaryota</taxon>
        <taxon>Metazoa</taxon>
        <taxon>Chordata</taxon>
        <taxon>Craniata</taxon>
        <taxon>Vertebrata</taxon>
        <taxon>Euteleostomi</taxon>
        <taxon>Mammalia</taxon>
        <taxon>Eutheria</taxon>
        <taxon>Laurasiatheria</taxon>
        <taxon>Artiodactyla</taxon>
        <taxon>Whippomorpha</taxon>
        <taxon>Cetacea</taxon>
        <taxon>Odontoceti</taxon>
        <taxon>Monodontidae</taxon>
        <taxon>Monodon</taxon>
    </lineage>
</organism>
<dbReference type="PANTHER" id="PTHR13817">
    <property type="entry name" value="TITIN"/>
    <property type="match status" value="1"/>
</dbReference>
<dbReference type="SMART" id="SM00408">
    <property type="entry name" value="IGc2"/>
    <property type="match status" value="1"/>
</dbReference>
<evidence type="ECO:0000256" key="2">
    <source>
        <dbReference type="ARBA" id="ARBA00022737"/>
    </source>
</evidence>
<evidence type="ECO:0000313" key="7">
    <source>
        <dbReference type="EMBL" id="TKC46961.1"/>
    </source>
</evidence>
<dbReference type="GO" id="GO:0031430">
    <property type="term" value="C:M band"/>
    <property type="evidence" value="ECO:0007669"/>
    <property type="project" value="TreeGrafter"/>
</dbReference>
<dbReference type="InterPro" id="IPR003599">
    <property type="entry name" value="Ig_sub"/>
</dbReference>
<dbReference type="Gene3D" id="2.60.40.10">
    <property type="entry name" value="Immunoglobulins"/>
    <property type="match status" value="3"/>
</dbReference>
<feature type="non-terminal residue" evidence="7">
    <location>
        <position position="1"/>
    </location>
</feature>
<keyword evidence="2" id="KW-0677">Repeat</keyword>
<accession>A0A4U1FBD5</accession>
<dbReference type="Pfam" id="PF07679">
    <property type="entry name" value="I-set"/>
    <property type="match status" value="2"/>
</dbReference>
<dbReference type="SUPFAM" id="SSF48726">
    <property type="entry name" value="Immunoglobulin"/>
    <property type="match status" value="2"/>
</dbReference>
<dbReference type="Proteomes" id="UP000308365">
    <property type="component" value="Unassembled WGS sequence"/>
</dbReference>
<dbReference type="PANTHER" id="PTHR13817:SF49">
    <property type="entry name" value="MYOSIN-BINDING PROTEIN H"/>
    <property type="match status" value="1"/>
</dbReference>
<dbReference type="InterPro" id="IPR003598">
    <property type="entry name" value="Ig_sub2"/>
</dbReference>
<dbReference type="InterPro" id="IPR036116">
    <property type="entry name" value="FN3_sf"/>
</dbReference>
<protein>
    <recommendedName>
        <fullName evidence="6">Ig-like domain-containing protein</fullName>
    </recommendedName>
</protein>
<evidence type="ECO:0000256" key="4">
    <source>
        <dbReference type="ARBA" id="ARBA00038352"/>
    </source>
</evidence>
<dbReference type="FunFam" id="2.60.40.10:FF:000977">
    <property type="entry name" value="Myosin binding protein H like"/>
    <property type="match status" value="1"/>
</dbReference>
<keyword evidence="3" id="KW-0393">Immunoglobulin domain</keyword>
<comment type="caution">
    <text evidence="7">The sequence shown here is derived from an EMBL/GenBank/DDBJ whole genome shotgun (WGS) entry which is preliminary data.</text>
</comment>
<evidence type="ECO:0000256" key="3">
    <source>
        <dbReference type="ARBA" id="ARBA00023319"/>
    </source>
</evidence>
<sequence>VAQHGGSHSSGGGLGSTPKVKEADADGAQASPRWGVVSPIPQLLPPTEGDPWGWGGGSPPRSLSFHPSEHPKIWLPQAQRQTYVQEVGDTLNLLIPFQGKPQPQAMRTHDGCALDASHVSMRNGERDSNLFIREAQCADLGHYQLHVQLGGLEATATTDTLVIGTARLSSEYQVGGCLGLQCYPGVDSAPRHGNALLGYAVQKADTKSGVRPSWDGGREEQHILEWDSGSSTQEAGLWLTVLERYHRASRTVSDLIVGNSYAFRVFAENQCGLSQTASVTADPAHIQKAEAPKFTQPLADCTTVIGCDTQLFCCIHASPKPKITWLKNKMDIQGNPKYRALTHLGICSLEIHKPGPFDGGIYTCKAINPLGEASVDCRVDVKGKGRTRTLGCNHLLSPQVGKSRAETQAQMEKGSGCFPFRPSHHCHHQDVF</sequence>
<evidence type="ECO:0000313" key="8">
    <source>
        <dbReference type="Proteomes" id="UP000308365"/>
    </source>
</evidence>
<dbReference type="InterPro" id="IPR050964">
    <property type="entry name" value="Striated_Muscle_Regulatory"/>
</dbReference>
<dbReference type="GO" id="GO:0045214">
    <property type="term" value="P:sarcomere organization"/>
    <property type="evidence" value="ECO:0007669"/>
    <property type="project" value="TreeGrafter"/>
</dbReference>
<dbReference type="PROSITE" id="PS50835">
    <property type="entry name" value="IG_LIKE"/>
    <property type="match status" value="1"/>
</dbReference>
<dbReference type="AlphaFoldDB" id="A0A4U1FBD5"/>
<dbReference type="InterPro" id="IPR036179">
    <property type="entry name" value="Ig-like_dom_sf"/>
</dbReference>
<dbReference type="FunFam" id="2.60.40.10:FF:000031">
    <property type="entry name" value="Myosin-binding protein C, slow type"/>
    <property type="match status" value="1"/>
</dbReference>
<comment type="similarity">
    <text evidence="4">Belongs to the immunoglobulin superfamily. MyBP family.</text>
</comment>
<evidence type="ECO:0000256" key="1">
    <source>
        <dbReference type="ARBA" id="ARBA00022553"/>
    </source>
</evidence>
<dbReference type="EMBL" id="RWIC01000235">
    <property type="protein sequence ID" value="TKC46961.1"/>
    <property type="molecule type" value="Genomic_DNA"/>
</dbReference>